<dbReference type="EMBL" id="UGJR01000002">
    <property type="protein sequence ID" value="STR38941.1"/>
    <property type="molecule type" value="Genomic_DNA"/>
</dbReference>
<name>A0A7H4LS15_9ENTR</name>
<reference evidence="1 2" key="1">
    <citation type="submission" date="2018-06" db="EMBL/GenBank/DDBJ databases">
        <authorList>
            <consortium name="Pathogen Informatics"/>
            <person name="Doyle S."/>
        </authorList>
    </citation>
    <scope>NUCLEOTIDE SEQUENCE [LARGE SCALE GENOMIC DNA]</scope>
    <source>
        <strain evidence="1 2">NCTC11694</strain>
    </source>
</reference>
<sequence length="175" mass="19504">MHTFYELAYRCTHFSLSMIKEAESQSLALLSETGSTPPIKNLQALNLQRMIHVVGMFSVFEAHLQRRLNCSNGFKEAETVLENAGEFALKEDFHNCYLAVNALKHGQGSSYKILVSKIHSVPFVVGTPSNPIFEEGDVTGIEGLIKVDDSFLESCLQLIENVSEKIALNRPDFNP</sequence>
<dbReference type="RefSeq" id="WP_023321048.1">
    <property type="nucleotide sequence ID" value="NZ_JAPNME010000014.1"/>
</dbReference>
<dbReference type="Proteomes" id="UP000255050">
    <property type="component" value="Unassembled WGS sequence"/>
</dbReference>
<proteinExistence type="predicted"/>
<organism evidence="1 2">
    <name type="scientific">Klebsiella michiganensis</name>
    <dbReference type="NCBI Taxonomy" id="1134687"/>
    <lineage>
        <taxon>Bacteria</taxon>
        <taxon>Pseudomonadati</taxon>
        <taxon>Pseudomonadota</taxon>
        <taxon>Gammaproteobacteria</taxon>
        <taxon>Enterobacterales</taxon>
        <taxon>Enterobacteriaceae</taxon>
        <taxon>Klebsiella/Raoultella group</taxon>
        <taxon>Klebsiella</taxon>
    </lineage>
</organism>
<protein>
    <submittedName>
        <fullName evidence="1">Uncharacterized protein</fullName>
    </submittedName>
</protein>
<accession>A0A7H4LS15</accession>
<gene>
    <name evidence="1" type="ORF">NCTC11694_00078</name>
</gene>
<evidence type="ECO:0000313" key="2">
    <source>
        <dbReference type="Proteomes" id="UP000255050"/>
    </source>
</evidence>
<comment type="caution">
    <text evidence="1">The sequence shown here is derived from an EMBL/GenBank/DDBJ whole genome shotgun (WGS) entry which is preliminary data.</text>
</comment>
<dbReference type="AlphaFoldDB" id="A0A7H4LS15"/>
<evidence type="ECO:0000313" key="1">
    <source>
        <dbReference type="EMBL" id="STR38941.1"/>
    </source>
</evidence>